<evidence type="ECO:0000313" key="6">
    <source>
        <dbReference type="Proteomes" id="UP000093267"/>
    </source>
</evidence>
<reference evidence="5 6" key="1">
    <citation type="submission" date="2016-03" db="EMBL/GenBank/DDBJ databases">
        <title>Pediococcus and Lactobacillus from brewery environment - whole genome sequencing and assembly.</title>
        <authorList>
            <person name="Behr J."/>
            <person name="Geissler A.J."/>
            <person name="Vogel R.F."/>
        </authorList>
    </citation>
    <scope>NUCLEOTIDE SEQUENCE [LARGE SCALE GENOMIC DNA]</scope>
    <source>
        <strain evidence="5 6">TMW 1.1995</strain>
        <plasmid evidence="6">pl11995-1</plasmid>
    </source>
</reference>
<keyword evidence="6" id="KW-1185">Reference proteome</keyword>
<keyword evidence="3" id="KW-0067">ATP-binding</keyword>
<proteinExistence type="predicted"/>
<gene>
    <name evidence="5" type="ORF">AYR63_15450</name>
</gene>
<dbReference type="InterPro" id="IPR011604">
    <property type="entry name" value="PDDEXK-like_dom_sf"/>
</dbReference>
<dbReference type="Proteomes" id="UP000093267">
    <property type="component" value="Plasmid pL11995-1"/>
</dbReference>
<name>A0A1B2J2L3_9LACO</name>
<dbReference type="EMBL" id="CP014925">
    <property type="protein sequence ID" value="ANZ68546.1"/>
    <property type="molecule type" value="Genomic_DNA"/>
</dbReference>
<evidence type="ECO:0000259" key="4">
    <source>
        <dbReference type="Pfam" id="PF12684"/>
    </source>
</evidence>
<dbReference type="InterPro" id="IPR016974">
    <property type="entry name" value="Uncharacterised_phage-assoc"/>
</dbReference>
<dbReference type="RefSeq" id="WP_065904110.1">
    <property type="nucleotide sequence ID" value="NZ_CP014913.1"/>
</dbReference>
<accession>A0A1B2J2L3</accession>
<feature type="domain" description="Putative exodeoxyribonuclease 8 PDDEXK-like" evidence="4">
    <location>
        <begin position="34"/>
        <end position="265"/>
    </location>
</feature>
<dbReference type="GO" id="GO:0005524">
    <property type="term" value="F:ATP binding"/>
    <property type="evidence" value="ECO:0007669"/>
    <property type="project" value="UniProtKB-KW"/>
</dbReference>
<evidence type="ECO:0000256" key="2">
    <source>
        <dbReference type="ARBA" id="ARBA00022806"/>
    </source>
</evidence>
<dbReference type="GO" id="GO:0004386">
    <property type="term" value="F:helicase activity"/>
    <property type="evidence" value="ECO:0007669"/>
    <property type="project" value="UniProtKB-KW"/>
</dbReference>
<organism evidence="5 6">
    <name type="scientific">Secundilactobacillus paracollinoides</name>
    <dbReference type="NCBI Taxonomy" id="240427"/>
    <lineage>
        <taxon>Bacteria</taxon>
        <taxon>Bacillati</taxon>
        <taxon>Bacillota</taxon>
        <taxon>Bacilli</taxon>
        <taxon>Lactobacillales</taxon>
        <taxon>Lactobacillaceae</taxon>
        <taxon>Secundilactobacillus</taxon>
    </lineage>
</organism>
<dbReference type="Pfam" id="PF12684">
    <property type="entry name" value="DUF3799"/>
    <property type="match status" value="1"/>
</dbReference>
<dbReference type="AlphaFoldDB" id="A0A1B2J2L3"/>
<evidence type="ECO:0000256" key="1">
    <source>
        <dbReference type="ARBA" id="ARBA00022741"/>
    </source>
</evidence>
<dbReference type="PIRSF" id="PIRSF031475">
    <property type="entry name" value="UCP031475"/>
    <property type="match status" value="1"/>
</dbReference>
<keyword evidence="5" id="KW-0614">Plasmid</keyword>
<evidence type="ECO:0000313" key="5">
    <source>
        <dbReference type="EMBL" id="ANZ68546.1"/>
    </source>
</evidence>
<dbReference type="Gene3D" id="3.90.320.10">
    <property type="match status" value="1"/>
</dbReference>
<evidence type="ECO:0000256" key="3">
    <source>
        <dbReference type="ARBA" id="ARBA00022840"/>
    </source>
</evidence>
<protein>
    <recommendedName>
        <fullName evidence="4">Putative exodeoxyribonuclease 8 PDDEXK-like domain-containing protein</fullName>
    </recommendedName>
</protein>
<sequence length="279" mass="32217">MTTSISPTKNNKVSSKPLTKSNYYDRWTDDIYLSPTVYKRYQACEAEALAEQAGQWAQMDATALLVGNYLHSYFESPAAHEAFIEEHKDELKSSRKPYKLLKPYQQAEMMIKTLDEDETFQQFYQGDKEVIVTGKIEGVPWKGKIDCLNLDNNYFIDLKTTRDLHMKYWDTDEHKYVPFVTKYNYQLQMAVYRELIKQTFGIDCTPYIVGVTKQDPPDKAVLSIPDEQLGWALDDVKAGQQHILDVMHGNVEPTRCEQCDYCRSTKTLGDITSIEDLIS</sequence>
<keyword evidence="2" id="KW-0347">Helicase</keyword>
<geneLocation type="plasmid" evidence="6">
    <name>pl11995-1</name>
</geneLocation>
<dbReference type="OrthoDB" id="2212578at2"/>
<keyword evidence="2" id="KW-0378">Hydrolase</keyword>
<keyword evidence="1" id="KW-0547">Nucleotide-binding</keyword>
<dbReference type="InterPro" id="IPR024432">
    <property type="entry name" value="Put_RecE_PDDEXK-like_dom"/>
</dbReference>